<evidence type="ECO:0000256" key="6">
    <source>
        <dbReference type="ARBA" id="ARBA00022840"/>
    </source>
</evidence>
<keyword evidence="3" id="KW-0677">Repeat</keyword>
<dbReference type="FunFam" id="1.10.10.10:FF:000322">
    <property type="entry name" value="Probable disease resistance protein At1g63360"/>
    <property type="match status" value="1"/>
</dbReference>
<dbReference type="InterPro" id="IPR055414">
    <property type="entry name" value="LRR_R13L4/SHOC2-like"/>
</dbReference>
<reference evidence="10 11" key="1">
    <citation type="journal article" date="2021" name="Nat. Commun.">
        <title>Incipient diploidization of the medicinal plant Perilla within 10,000 years.</title>
        <authorList>
            <person name="Zhang Y."/>
            <person name="Shen Q."/>
            <person name="Leng L."/>
            <person name="Zhang D."/>
            <person name="Chen S."/>
            <person name="Shi Y."/>
            <person name="Ning Z."/>
            <person name="Chen S."/>
        </authorList>
    </citation>
    <scope>NUCLEOTIDE SEQUENCE [LARGE SCALE GENOMIC DNA]</scope>
    <source>
        <strain evidence="11">cv. PC099</strain>
    </source>
</reference>
<dbReference type="InterPro" id="IPR032675">
    <property type="entry name" value="LRR_dom_sf"/>
</dbReference>
<dbReference type="Proteomes" id="UP001190926">
    <property type="component" value="Unassembled WGS sequence"/>
</dbReference>
<dbReference type="SUPFAM" id="SSF52540">
    <property type="entry name" value="P-loop containing nucleoside triphosphate hydrolases"/>
    <property type="match status" value="1"/>
</dbReference>
<sequence>MAEAAVSFLLEKLKNVVIEYEDLISGAENEFNLLNTELGLLEAFLKNAAKKATKQDLFREVTMQIRDVVYEVEDTIDVCMTKISQAKARTSRRPALSDSSKRISLAQEVKFIREEMVLPVVNDAKLKLSAMQIDDDDDDDDDGSGGVEDPSSKLITFQEKRSKQKTMVGMEDEVEGMIGYLRQQTPMRLDVISLIGSPGLGKSTLAWKIYQNESMSYQFPTRIWICVSQMSNMREVLLKILTKFMASQDASELSDDQLVRTVRACLENEKFLLFLDDLRSVVMWDQIMVVLPHDNDKAKIVITSRFVEVGQRSSFPRRPHQLRYLRGEESWDLLQYEVFGNLEDCPAELRGIGKAITIKCGGVPLTIIVTGGILTNLLTEVNCIEEWEKVSENLTAAASRNEYGVRIVDVVALSYQSLPDHMRECFLYLGVFPEDYEIPTKMLSRLWVSEGFIRPREGRSLEETAEENLNELIQRNLLTVGKTNHVGRVKTCRVHNLVRDFCITESKEHNLFQEITVHEIGEAPERFRRLCFNLDISNFLSGSPNGPHVRSFLHFEDQPLEKPEYILAILDGFPKLRILEFKFIKLHQFPSKFMKLIHLRRLTLHIDYSLKILPEAISELWNLQTLVVETWSHSIIMKANIWKMFQLRHLETNAALVLDSEWEGEAGENLQTLNRLSPDSCTEAVSRRAKNLKTLGIYGRLADAFRTRFLEKLHHLEKLKLVNTLIHQGATPEDRLHTLPQPDCFPPNLKRLTLRNTFLDWQHMSTLAMIGSLEVLKLKDNAFVGPSWKVHGYNFPNLQLLLIVDTNLVLWEASAESFPSLRYLVVENCENLMEIPECIGTNLEKLGIERLRHSAVVSAQKIKEMQKGKFAVPFNLNIGPACETK</sequence>
<dbReference type="Pfam" id="PF23559">
    <property type="entry name" value="WHD_DRP"/>
    <property type="match status" value="1"/>
</dbReference>
<dbReference type="InterPro" id="IPR003593">
    <property type="entry name" value="AAA+_ATPase"/>
</dbReference>
<evidence type="ECO:0000256" key="4">
    <source>
        <dbReference type="ARBA" id="ARBA00022741"/>
    </source>
</evidence>
<evidence type="ECO:0000256" key="8">
    <source>
        <dbReference type="SAM" id="MobiDB-lite"/>
    </source>
</evidence>
<dbReference type="SMART" id="SM00382">
    <property type="entry name" value="AAA"/>
    <property type="match status" value="1"/>
</dbReference>
<organism evidence="10 11">
    <name type="scientific">Perilla frutescens var. hirtella</name>
    <name type="common">Perilla citriodora</name>
    <name type="synonym">Perilla setoyensis</name>
    <dbReference type="NCBI Taxonomy" id="608512"/>
    <lineage>
        <taxon>Eukaryota</taxon>
        <taxon>Viridiplantae</taxon>
        <taxon>Streptophyta</taxon>
        <taxon>Embryophyta</taxon>
        <taxon>Tracheophyta</taxon>
        <taxon>Spermatophyta</taxon>
        <taxon>Magnoliopsida</taxon>
        <taxon>eudicotyledons</taxon>
        <taxon>Gunneridae</taxon>
        <taxon>Pentapetalae</taxon>
        <taxon>asterids</taxon>
        <taxon>lamiids</taxon>
        <taxon>Lamiales</taxon>
        <taxon>Lamiaceae</taxon>
        <taxon>Nepetoideae</taxon>
        <taxon>Elsholtzieae</taxon>
        <taxon>Perilla</taxon>
    </lineage>
</organism>
<dbReference type="CDD" id="cd14798">
    <property type="entry name" value="RX-CC_like"/>
    <property type="match status" value="1"/>
</dbReference>
<dbReference type="Pfam" id="PF00931">
    <property type="entry name" value="NB-ARC"/>
    <property type="match status" value="1"/>
</dbReference>
<evidence type="ECO:0000256" key="2">
    <source>
        <dbReference type="ARBA" id="ARBA00022614"/>
    </source>
</evidence>
<dbReference type="Gene3D" id="1.20.5.4130">
    <property type="match status" value="1"/>
</dbReference>
<keyword evidence="5" id="KW-0611">Plant defense</keyword>
<dbReference type="GO" id="GO:0005524">
    <property type="term" value="F:ATP binding"/>
    <property type="evidence" value="ECO:0007669"/>
    <property type="project" value="UniProtKB-KW"/>
</dbReference>
<dbReference type="SUPFAM" id="SSF52058">
    <property type="entry name" value="L domain-like"/>
    <property type="match status" value="1"/>
</dbReference>
<dbReference type="InterPro" id="IPR036388">
    <property type="entry name" value="WH-like_DNA-bd_sf"/>
</dbReference>
<dbReference type="Pfam" id="PF18052">
    <property type="entry name" value="Rx_N"/>
    <property type="match status" value="1"/>
</dbReference>
<dbReference type="GO" id="GO:0051607">
    <property type="term" value="P:defense response to virus"/>
    <property type="evidence" value="ECO:0007669"/>
    <property type="project" value="UniProtKB-ARBA"/>
</dbReference>
<proteinExistence type="inferred from homology"/>
<dbReference type="GO" id="GO:0043531">
    <property type="term" value="F:ADP binding"/>
    <property type="evidence" value="ECO:0007669"/>
    <property type="project" value="InterPro"/>
</dbReference>
<evidence type="ECO:0000313" key="11">
    <source>
        <dbReference type="Proteomes" id="UP001190926"/>
    </source>
</evidence>
<keyword evidence="4" id="KW-0547">Nucleotide-binding</keyword>
<accession>A0AAD4J6T2</accession>
<keyword evidence="6" id="KW-0067">ATP-binding</keyword>
<dbReference type="AlphaFoldDB" id="A0AAD4J6T2"/>
<dbReference type="GO" id="GO:0098542">
    <property type="term" value="P:defense response to other organism"/>
    <property type="evidence" value="ECO:0007669"/>
    <property type="project" value="TreeGrafter"/>
</dbReference>
<feature type="coiled-coil region" evidence="7">
    <location>
        <begin position="10"/>
        <end position="37"/>
    </location>
</feature>
<comment type="caution">
    <text evidence="10">The sequence shown here is derived from an EMBL/GenBank/DDBJ whole genome shotgun (WGS) entry which is preliminary data.</text>
</comment>
<evidence type="ECO:0000259" key="9">
    <source>
        <dbReference type="SMART" id="SM00382"/>
    </source>
</evidence>
<evidence type="ECO:0000256" key="1">
    <source>
        <dbReference type="ARBA" id="ARBA00008894"/>
    </source>
</evidence>
<dbReference type="PRINTS" id="PR00364">
    <property type="entry name" value="DISEASERSIST"/>
</dbReference>
<keyword evidence="7" id="KW-0175">Coiled coil</keyword>
<dbReference type="InterPro" id="IPR042197">
    <property type="entry name" value="Apaf_helical"/>
</dbReference>
<keyword evidence="2" id="KW-0433">Leucine-rich repeat</keyword>
<dbReference type="InterPro" id="IPR058922">
    <property type="entry name" value="WHD_DRP"/>
</dbReference>
<dbReference type="InterPro" id="IPR038005">
    <property type="entry name" value="RX-like_CC"/>
</dbReference>
<evidence type="ECO:0000256" key="7">
    <source>
        <dbReference type="SAM" id="Coils"/>
    </source>
</evidence>
<feature type="region of interest" description="Disordered" evidence="8">
    <location>
        <begin position="133"/>
        <end position="152"/>
    </location>
</feature>
<evidence type="ECO:0000256" key="3">
    <source>
        <dbReference type="ARBA" id="ARBA00022737"/>
    </source>
</evidence>
<dbReference type="Gene3D" id="3.40.50.300">
    <property type="entry name" value="P-loop containing nucleotide triphosphate hydrolases"/>
    <property type="match status" value="1"/>
</dbReference>
<protein>
    <recommendedName>
        <fullName evidence="9">AAA+ ATPase domain-containing protein</fullName>
    </recommendedName>
</protein>
<dbReference type="PANTHER" id="PTHR23155">
    <property type="entry name" value="DISEASE RESISTANCE PROTEIN RP"/>
    <property type="match status" value="1"/>
</dbReference>
<dbReference type="FunFam" id="3.40.50.300:FF:001091">
    <property type="entry name" value="Probable disease resistance protein At1g61300"/>
    <property type="match status" value="1"/>
</dbReference>
<dbReference type="InterPro" id="IPR002182">
    <property type="entry name" value="NB-ARC"/>
</dbReference>
<evidence type="ECO:0000256" key="5">
    <source>
        <dbReference type="ARBA" id="ARBA00022821"/>
    </source>
</evidence>
<evidence type="ECO:0000313" key="10">
    <source>
        <dbReference type="EMBL" id="KAH6827628.1"/>
    </source>
</evidence>
<dbReference type="EMBL" id="SDAM02000146">
    <property type="protein sequence ID" value="KAH6827628.1"/>
    <property type="molecule type" value="Genomic_DNA"/>
</dbReference>
<feature type="domain" description="AAA+ ATPase" evidence="9">
    <location>
        <begin position="188"/>
        <end position="328"/>
    </location>
</feature>
<name>A0AAD4J6T2_PERFH</name>
<dbReference type="Gene3D" id="1.10.8.430">
    <property type="entry name" value="Helical domain of apoptotic protease-activating factors"/>
    <property type="match status" value="1"/>
</dbReference>
<dbReference type="InterPro" id="IPR041118">
    <property type="entry name" value="Rx_N"/>
</dbReference>
<dbReference type="Pfam" id="PF23598">
    <property type="entry name" value="LRR_14"/>
    <property type="match status" value="1"/>
</dbReference>
<feature type="compositionally biased region" description="Acidic residues" evidence="8">
    <location>
        <begin position="133"/>
        <end position="143"/>
    </location>
</feature>
<gene>
    <name evidence="10" type="ORF">C2S53_015968</name>
</gene>
<dbReference type="Gene3D" id="1.10.10.10">
    <property type="entry name" value="Winged helix-like DNA-binding domain superfamily/Winged helix DNA-binding domain"/>
    <property type="match status" value="1"/>
</dbReference>
<dbReference type="PANTHER" id="PTHR23155:SF1193">
    <property type="entry name" value="DISEASE RESISTANCE PROTEIN RPP13-RELATED"/>
    <property type="match status" value="1"/>
</dbReference>
<dbReference type="InterPro" id="IPR027417">
    <property type="entry name" value="P-loop_NTPase"/>
</dbReference>
<dbReference type="Gene3D" id="3.80.10.10">
    <property type="entry name" value="Ribonuclease Inhibitor"/>
    <property type="match status" value="1"/>
</dbReference>
<comment type="similarity">
    <text evidence="1">Belongs to the disease resistance NB-LRR family.</text>
</comment>
<dbReference type="InterPro" id="IPR044974">
    <property type="entry name" value="Disease_R_plants"/>
</dbReference>
<keyword evidence="11" id="KW-1185">Reference proteome</keyword>